<dbReference type="InParanoid" id="A0A6P4A6J3"/>
<dbReference type="InterPro" id="IPR046848">
    <property type="entry name" value="E_motif"/>
</dbReference>
<dbReference type="Pfam" id="PF01535">
    <property type="entry name" value="PPR"/>
    <property type="match status" value="5"/>
</dbReference>
<dbReference type="InterPro" id="IPR046960">
    <property type="entry name" value="PPR_At4g14850-like_plant"/>
</dbReference>
<dbReference type="PANTHER" id="PTHR47926:SF365">
    <property type="entry name" value="DYW DOMAIN-CONTAINING PROTEIN"/>
    <property type="match status" value="1"/>
</dbReference>
<organism evidence="3 4">
    <name type="scientific">Ziziphus jujuba</name>
    <name type="common">Chinese jujube</name>
    <name type="synonym">Ziziphus sativa</name>
    <dbReference type="NCBI Taxonomy" id="326968"/>
    <lineage>
        <taxon>Eukaryota</taxon>
        <taxon>Viridiplantae</taxon>
        <taxon>Streptophyta</taxon>
        <taxon>Embryophyta</taxon>
        <taxon>Tracheophyta</taxon>
        <taxon>Spermatophyta</taxon>
        <taxon>Magnoliopsida</taxon>
        <taxon>eudicotyledons</taxon>
        <taxon>Gunneridae</taxon>
        <taxon>Pentapetalae</taxon>
        <taxon>rosids</taxon>
        <taxon>fabids</taxon>
        <taxon>Rosales</taxon>
        <taxon>Rhamnaceae</taxon>
        <taxon>Paliureae</taxon>
        <taxon>Ziziphus</taxon>
    </lineage>
</organism>
<dbReference type="SUPFAM" id="SSF48452">
    <property type="entry name" value="TPR-like"/>
    <property type="match status" value="1"/>
</dbReference>
<dbReference type="KEGG" id="zju:107424460"/>
<evidence type="ECO:0000256" key="1">
    <source>
        <dbReference type="ARBA" id="ARBA00022737"/>
    </source>
</evidence>
<dbReference type="FunCoup" id="A0A6P4A6J3">
    <property type="interactions" value="933"/>
</dbReference>
<feature type="repeat" description="PPR" evidence="2">
    <location>
        <begin position="354"/>
        <end position="388"/>
    </location>
</feature>
<dbReference type="RefSeq" id="XP_015889759.3">
    <property type="nucleotide sequence ID" value="XM_016034273.4"/>
</dbReference>
<evidence type="ECO:0000313" key="3">
    <source>
        <dbReference type="Proteomes" id="UP001652623"/>
    </source>
</evidence>
<dbReference type="Pfam" id="PF20431">
    <property type="entry name" value="E_motif"/>
    <property type="match status" value="1"/>
</dbReference>
<proteinExistence type="predicted"/>
<feature type="repeat" description="PPR" evidence="2">
    <location>
        <begin position="222"/>
        <end position="256"/>
    </location>
</feature>
<dbReference type="Gene3D" id="1.25.40.10">
    <property type="entry name" value="Tetratricopeptide repeat domain"/>
    <property type="match status" value="4"/>
</dbReference>
<dbReference type="AlphaFoldDB" id="A0A6P4A6J3"/>
<dbReference type="PROSITE" id="PS51375">
    <property type="entry name" value="PPR"/>
    <property type="match status" value="2"/>
</dbReference>
<gene>
    <name evidence="4" type="primary">LOC107424460</name>
</gene>
<keyword evidence="3" id="KW-1185">Reference proteome</keyword>
<name>A0A6P4A6J3_ZIZJJ</name>
<dbReference type="Proteomes" id="UP001652623">
    <property type="component" value="Chromosome 7"/>
</dbReference>
<dbReference type="GO" id="GO:0009451">
    <property type="term" value="P:RNA modification"/>
    <property type="evidence" value="ECO:0007669"/>
    <property type="project" value="InterPro"/>
</dbReference>
<dbReference type="NCBIfam" id="TIGR00756">
    <property type="entry name" value="PPR"/>
    <property type="match status" value="3"/>
</dbReference>
<dbReference type="FunFam" id="1.25.40.10:FF:001237">
    <property type="entry name" value="Pentatricopeptide repeat-containing protein"/>
    <property type="match status" value="1"/>
</dbReference>
<dbReference type="GO" id="GO:0003723">
    <property type="term" value="F:RNA binding"/>
    <property type="evidence" value="ECO:0007669"/>
    <property type="project" value="InterPro"/>
</dbReference>
<evidence type="ECO:0000313" key="4">
    <source>
        <dbReference type="RefSeq" id="XP_015889759.3"/>
    </source>
</evidence>
<dbReference type="GeneID" id="107424460"/>
<reference evidence="4" key="1">
    <citation type="submission" date="2025-08" db="UniProtKB">
        <authorList>
            <consortium name="RefSeq"/>
        </authorList>
    </citation>
    <scope>IDENTIFICATION</scope>
    <source>
        <tissue evidence="4">Seedling</tissue>
    </source>
</reference>
<evidence type="ECO:0000256" key="2">
    <source>
        <dbReference type="PROSITE-ProRule" id="PRU00708"/>
    </source>
</evidence>
<sequence length="582" mass="65847">MARFSMRDLLSLRNTIFTYPSKNHPSRHSISSSLFCYYYSSSSSTASEFENLKTLINLNRYQWLPLLDTSQSITQVCQIHAHLITAGHFDSFLARKLLKFYWDFGNVDYTISIFRYIDYPGTFCINTVIKAYSVSSTPQYAVVFYFELLRRGFSPNSHTFPPLIGSCAKMGCVESGRKCHGQAIKNGVNHEPPVQNSLIHMYGSCGSVTLALKVFNQMPIRELVSWNSLVDGYARFGNLDFAHRVFAAMPERNLASWNIIMSGYLKGGIPGCVLKLFRKMVKTGLKGNDITMVNALTACTRSARLKEGRSIHGYLIRSFFKSSIFLDTALINMYWKCHKVDVACRVFESMTEKNLVSWNAMILGHCIHGNPEDGIKLYNKVVRRTRSSDGEAKSTKGLRPDEILDGIFPDEITFIGVLCACARAKLLAEGRDYVHEMVNVFGIKPNFAHYWCIANIFASLGLIQQAEDTIRNMPQDAMFMSPESLVWANLLGLCRFQGDVSLGERIANTLIDMEPQNHAYYQLLLNVYAVAGRWEDAAKVKQMVKEKRVGRMPGCNLVDLKDIVHDLRVEEYWHGGMAESNI</sequence>
<accession>A0A6P4A6J3</accession>
<dbReference type="InterPro" id="IPR002885">
    <property type="entry name" value="PPR_rpt"/>
</dbReference>
<protein>
    <submittedName>
        <fullName evidence="4">Pentatricopeptide repeat-containing protein At3g51320</fullName>
    </submittedName>
</protein>
<dbReference type="PANTHER" id="PTHR47926">
    <property type="entry name" value="PENTATRICOPEPTIDE REPEAT-CONTAINING PROTEIN"/>
    <property type="match status" value="1"/>
</dbReference>
<dbReference type="InterPro" id="IPR011990">
    <property type="entry name" value="TPR-like_helical_dom_sf"/>
</dbReference>
<keyword evidence="1" id="KW-0677">Repeat</keyword>